<dbReference type="AlphaFoldDB" id="A0A5C6BEK9"/>
<protein>
    <submittedName>
        <fullName evidence="2">Uncharacterized protein</fullName>
    </submittedName>
</protein>
<evidence type="ECO:0000256" key="1">
    <source>
        <dbReference type="SAM" id="MobiDB-lite"/>
    </source>
</evidence>
<dbReference type="Proteomes" id="UP000319908">
    <property type="component" value="Unassembled WGS sequence"/>
</dbReference>
<organism evidence="2 3">
    <name type="scientific">Allorhodopirellula heiligendammensis</name>
    <dbReference type="NCBI Taxonomy" id="2714739"/>
    <lineage>
        <taxon>Bacteria</taxon>
        <taxon>Pseudomonadati</taxon>
        <taxon>Planctomycetota</taxon>
        <taxon>Planctomycetia</taxon>
        <taxon>Pirellulales</taxon>
        <taxon>Pirellulaceae</taxon>
        <taxon>Allorhodopirellula</taxon>
    </lineage>
</organism>
<dbReference type="RefSeq" id="WP_146408937.1">
    <property type="nucleotide sequence ID" value="NZ_SJPU01000003.1"/>
</dbReference>
<name>A0A5C6BEK9_9BACT</name>
<gene>
    <name evidence="2" type="ORF">Poly21_43920</name>
</gene>
<keyword evidence="3" id="KW-1185">Reference proteome</keyword>
<dbReference type="EMBL" id="SJPU01000003">
    <property type="protein sequence ID" value="TWU10488.1"/>
    <property type="molecule type" value="Genomic_DNA"/>
</dbReference>
<accession>A0A5C6BEK9</accession>
<sequence>MSHRLRHGISSRPLSLETLVEELSQAKWRTVSPAGENHSRRRFLRSLSSGTALAFATVAGSSLAGIGGVSHATANAADEIRLSVNKNQDLFRVRMEIDVKGNVNLVADPLVRNGKRRMLPLEANLTLDFEERFLRPSGATAASAIIAAERRFHEAVGTGRLSKSDQQIELRESVREVIARREQLPETIYSHQEYLTHEEVDLLRTPIASAAIDALVPEQLMRTGEKASIAAADLASFFNLSSVATSDVEIELVSADAAEAKLQLRGKIDGSVSGVPTLLRVVGKMTLDRGAGAVTWAAIAIHETREIGNAEPGFDVTATIRMVRKPLSNPQSLSSKPAKIAFDEPPPQDRLLVAMSSKHVGVQGLMDRRWRVMKDLPGEAILRMIENDRSIAQLNMRPLARLPAGEQLTLEAFESDVQKTLGDRFGELIESQEGVTDGGLRMLRVVVGGQVEGVPIQWIMMHFSDDNRHRVLATWTMDGQSVPQLAGSDTQLAASLQLTGDSKDTGESDSPGVKNSKNLELSAAQTVDEVESEAAIAASLSPSDVKTR</sequence>
<proteinExistence type="predicted"/>
<evidence type="ECO:0000313" key="2">
    <source>
        <dbReference type="EMBL" id="TWU10488.1"/>
    </source>
</evidence>
<dbReference type="OrthoDB" id="280947at2"/>
<evidence type="ECO:0000313" key="3">
    <source>
        <dbReference type="Proteomes" id="UP000319908"/>
    </source>
</evidence>
<comment type="caution">
    <text evidence="2">The sequence shown here is derived from an EMBL/GenBank/DDBJ whole genome shotgun (WGS) entry which is preliminary data.</text>
</comment>
<reference evidence="2 3" key="1">
    <citation type="journal article" date="2020" name="Antonie Van Leeuwenhoek">
        <title>Rhodopirellula heiligendammensis sp. nov., Rhodopirellula pilleata sp. nov., and Rhodopirellula solitaria sp. nov. isolated from natural or artificial marine surfaces in Northern Germany and California, USA, and emended description of the genus Rhodopirellula.</title>
        <authorList>
            <person name="Kallscheuer N."/>
            <person name="Wiegand S."/>
            <person name="Jogler M."/>
            <person name="Boedeker C."/>
            <person name="Peeters S.H."/>
            <person name="Rast P."/>
            <person name="Heuer A."/>
            <person name="Jetten M.S.M."/>
            <person name="Rohde M."/>
            <person name="Jogler C."/>
        </authorList>
    </citation>
    <scope>NUCLEOTIDE SEQUENCE [LARGE SCALE GENOMIC DNA]</scope>
    <source>
        <strain evidence="2 3">Poly21</strain>
    </source>
</reference>
<feature type="region of interest" description="Disordered" evidence="1">
    <location>
        <begin position="500"/>
        <end position="520"/>
    </location>
</feature>